<gene>
    <name evidence="1" type="ORF">QFC19_007333</name>
</gene>
<name>A0ACC2VC06_9TREE</name>
<protein>
    <submittedName>
        <fullName evidence="1">Uncharacterized protein</fullName>
    </submittedName>
</protein>
<dbReference type="EMBL" id="JASBWR010000096">
    <property type="protein sequence ID" value="KAJ9096107.1"/>
    <property type="molecule type" value="Genomic_DNA"/>
</dbReference>
<evidence type="ECO:0000313" key="1">
    <source>
        <dbReference type="EMBL" id="KAJ9096107.1"/>
    </source>
</evidence>
<accession>A0ACC2VC06</accession>
<reference evidence="1" key="1">
    <citation type="submission" date="2023-04" db="EMBL/GenBank/DDBJ databases">
        <title>Draft Genome sequencing of Naganishia species isolated from polar environments using Oxford Nanopore Technology.</title>
        <authorList>
            <person name="Leo P."/>
            <person name="Venkateswaran K."/>
        </authorList>
    </citation>
    <scope>NUCLEOTIDE SEQUENCE</scope>
    <source>
        <strain evidence="1">MNA-CCFEE 5261</strain>
    </source>
</reference>
<dbReference type="Proteomes" id="UP001241377">
    <property type="component" value="Unassembled WGS sequence"/>
</dbReference>
<organism evidence="1 2">
    <name type="scientific">Naganishia cerealis</name>
    <dbReference type="NCBI Taxonomy" id="610337"/>
    <lineage>
        <taxon>Eukaryota</taxon>
        <taxon>Fungi</taxon>
        <taxon>Dikarya</taxon>
        <taxon>Basidiomycota</taxon>
        <taxon>Agaricomycotina</taxon>
        <taxon>Tremellomycetes</taxon>
        <taxon>Filobasidiales</taxon>
        <taxon>Filobasidiaceae</taxon>
        <taxon>Naganishia</taxon>
    </lineage>
</organism>
<sequence length="84" mass="8773">MLTPSATCSYSEHDGLKKDGTPDKRVSSEHGFGGSGKPPPSLALARWIRAYLPLSVCLRGVDGPDPHVEGAKGGKATGTPQEDQ</sequence>
<comment type="caution">
    <text evidence="1">The sequence shown here is derived from an EMBL/GenBank/DDBJ whole genome shotgun (WGS) entry which is preliminary data.</text>
</comment>
<keyword evidence="2" id="KW-1185">Reference proteome</keyword>
<evidence type="ECO:0000313" key="2">
    <source>
        <dbReference type="Proteomes" id="UP001241377"/>
    </source>
</evidence>
<proteinExistence type="predicted"/>